<keyword evidence="6 7" id="KW-0472">Membrane</keyword>
<feature type="transmembrane region" description="Helical" evidence="7">
    <location>
        <begin position="297"/>
        <end position="319"/>
    </location>
</feature>
<dbReference type="GO" id="GO:0015297">
    <property type="term" value="F:antiporter activity"/>
    <property type="evidence" value="ECO:0007669"/>
    <property type="project" value="InterPro"/>
</dbReference>
<organism evidence="9 10">
    <name type="scientific">Candidatus Propionivibrio aalborgensis</name>
    <dbReference type="NCBI Taxonomy" id="1860101"/>
    <lineage>
        <taxon>Bacteria</taxon>
        <taxon>Pseudomonadati</taxon>
        <taxon>Pseudomonadota</taxon>
        <taxon>Betaproteobacteria</taxon>
        <taxon>Rhodocyclales</taxon>
        <taxon>Rhodocyclaceae</taxon>
        <taxon>Propionivibrio</taxon>
    </lineage>
</organism>
<dbReference type="RefSeq" id="WP_222102267.1">
    <property type="nucleotide sequence ID" value="NZ_FLQY01000290.1"/>
</dbReference>
<feature type="transmembrane region" description="Helical" evidence="7">
    <location>
        <begin position="271"/>
        <end position="290"/>
    </location>
</feature>
<dbReference type="AlphaFoldDB" id="A0A1A8XZ46"/>
<feature type="transmembrane region" description="Helical" evidence="7">
    <location>
        <begin position="325"/>
        <end position="345"/>
    </location>
</feature>
<dbReference type="InterPro" id="IPR038770">
    <property type="entry name" value="Na+/solute_symporter_sf"/>
</dbReference>
<keyword evidence="3" id="KW-0813">Transport</keyword>
<dbReference type="Pfam" id="PF00999">
    <property type="entry name" value="Na_H_Exchanger"/>
    <property type="match status" value="1"/>
</dbReference>
<dbReference type="GO" id="GO:0016020">
    <property type="term" value="C:membrane"/>
    <property type="evidence" value="ECO:0007669"/>
    <property type="project" value="UniProtKB-SubCell"/>
</dbReference>
<feature type="transmembrane region" description="Helical" evidence="7">
    <location>
        <begin position="56"/>
        <end position="75"/>
    </location>
</feature>
<feature type="transmembrane region" description="Helical" evidence="7">
    <location>
        <begin position="357"/>
        <end position="375"/>
    </location>
</feature>
<name>A0A1A8XZ46_9RHOO</name>
<feature type="transmembrane region" description="Helical" evidence="7">
    <location>
        <begin position="32"/>
        <end position="50"/>
    </location>
</feature>
<feature type="transmembrane region" description="Helical" evidence="7">
    <location>
        <begin position="220"/>
        <end position="251"/>
    </location>
</feature>
<keyword evidence="10" id="KW-1185">Reference proteome</keyword>
<dbReference type="PANTHER" id="PTHR42751:SF3">
    <property type="entry name" value="SODIUM_GLUTAMATE SYMPORTER"/>
    <property type="match status" value="1"/>
</dbReference>
<feature type="transmembrane region" description="Helical" evidence="7">
    <location>
        <begin position="87"/>
        <end position="105"/>
    </location>
</feature>
<accession>A0A1A8XZ46</accession>
<evidence type="ECO:0000256" key="6">
    <source>
        <dbReference type="ARBA" id="ARBA00023136"/>
    </source>
</evidence>
<evidence type="ECO:0000256" key="2">
    <source>
        <dbReference type="ARBA" id="ARBA00005551"/>
    </source>
</evidence>
<comment type="subcellular location">
    <subcellularLocation>
        <location evidence="1">Membrane</location>
        <topology evidence="1">Multi-pass membrane protein</topology>
    </subcellularLocation>
</comment>
<evidence type="ECO:0000256" key="1">
    <source>
        <dbReference type="ARBA" id="ARBA00004141"/>
    </source>
</evidence>
<evidence type="ECO:0000259" key="8">
    <source>
        <dbReference type="Pfam" id="PF00999"/>
    </source>
</evidence>
<evidence type="ECO:0000256" key="7">
    <source>
        <dbReference type="SAM" id="Phobius"/>
    </source>
</evidence>
<dbReference type="Gene3D" id="1.20.1530.20">
    <property type="match status" value="1"/>
</dbReference>
<feature type="transmembrane region" description="Helical" evidence="7">
    <location>
        <begin position="149"/>
        <end position="170"/>
    </location>
</feature>
<feature type="transmembrane region" description="Helical" evidence="7">
    <location>
        <begin position="111"/>
        <end position="137"/>
    </location>
</feature>
<dbReference type="InterPro" id="IPR006153">
    <property type="entry name" value="Cation/H_exchanger_TM"/>
</dbReference>
<evidence type="ECO:0000313" key="9">
    <source>
        <dbReference type="EMBL" id="SBT09937.1"/>
    </source>
</evidence>
<dbReference type="GO" id="GO:1902600">
    <property type="term" value="P:proton transmembrane transport"/>
    <property type="evidence" value="ECO:0007669"/>
    <property type="project" value="InterPro"/>
</dbReference>
<reference evidence="9 10" key="1">
    <citation type="submission" date="2016-06" db="EMBL/GenBank/DDBJ databases">
        <authorList>
            <person name="Kjaerup R.B."/>
            <person name="Dalgaard T.S."/>
            <person name="Juul-Madsen H.R."/>
        </authorList>
    </citation>
    <scope>NUCLEOTIDE SEQUENCE [LARGE SCALE GENOMIC DNA]</scope>
    <source>
        <strain evidence="9">2</strain>
    </source>
</reference>
<dbReference type="EMBL" id="FLQY01000290">
    <property type="protein sequence ID" value="SBT09937.1"/>
    <property type="molecule type" value="Genomic_DNA"/>
</dbReference>
<keyword evidence="5 7" id="KW-1133">Transmembrane helix</keyword>
<sequence>MHMDPFMPELVGSIVAILLAGLLMHELRQPNVIAYLIAGIMLGPSLFGAITDQQVLDRLGQFGVVMLMFFIGMEVSPEKVIARWRVALLGTFMQIVVSVALTTAIGHFFDWPFVLCVLLGFIISLSSTAVVLNLLQARKELETRHGQNALNVLLAQDIAVIPMLIVVSILSGEKVSRMEMTMQVIGGILLIACCAWIVIRPGFRIPLIGDAVKKDHELQVFGAMLLCFGLALLTGLFSLSSALGSFVAGIVVAAAKEAKWVHHSLEPFKTVFVALFFVSVGMLVDIDFVLHHWGKVLSLALIALTVNMAINATVFKILGETWGDSLYTGAILAQIGEFSFVLAAVGASSMIISKENYQLAVAVIVVSLLLSPLLISRMRRYALGGDELHKEP</sequence>
<keyword evidence="4 7" id="KW-0812">Transmembrane</keyword>
<evidence type="ECO:0000256" key="5">
    <source>
        <dbReference type="ARBA" id="ARBA00022989"/>
    </source>
</evidence>
<protein>
    <submittedName>
        <fullName evidence="9">Monovalent cation:proton antiporter</fullName>
    </submittedName>
</protein>
<evidence type="ECO:0000313" key="10">
    <source>
        <dbReference type="Proteomes" id="UP000199600"/>
    </source>
</evidence>
<feature type="transmembrane region" description="Helical" evidence="7">
    <location>
        <begin position="182"/>
        <end position="199"/>
    </location>
</feature>
<proteinExistence type="inferred from homology"/>
<feature type="domain" description="Cation/H+ exchanger transmembrane" evidence="8">
    <location>
        <begin position="15"/>
        <end position="374"/>
    </location>
</feature>
<dbReference type="Proteomes" id="UP000199600">
    <property type="component" value="Unassembled WGS sequence"/>
</dbReference>
<dbReference type="PANTHER" id="PTHR42751">
    <property type="entry name" value="SODIUM/HYDROGEN EXCHANGER FAMILY/TRKA DOMAIN PROTEIN"/>
    <property type="match status" value="1"/>
</dbReference>
<gene>
    <name evidence="9" type="ORF">PROAA_360020</name>
</gene>
<feature type="transmembrane region" description="Helical" evidence="7">
    <location>
        <begin position="6"/>
        <end position="25"/>
    </location>
</feature>
<comment type="similarity">
    <text evidence="2">Belongs to the monovalent cation:proton antiporter 2 (CPA2) transporter (TC 2.A.37) family.</text>
</comment>
<evidence type="ECO:0000256" key="4">
    <source>
        <dbReference type="ARBA" id="ARBA00022692"/>
    </source>
</evidence>
<evidence type="ECO:0000256" key="3">
    <source>
        <dbReference type="ARBA" id="ARBA00022448"/>
    </source>
</evidence>